<feature type="signal peptide" evidence="1">
    <location>
        <begin position="1"/>
        <end position="22"/>
    </location>
</feature>
<comment type="caution">
    <text evidence="2">The sequence shown here is derived from an EMBL/GenBank/DDBJ whole genome shotgun (WGS) entry which is preliminary data.</text>
</comment>
<dbReference type="Proteomes" id="UP001144323">
    <property type="component" value="Unassembled WGS sequence"/>
</dbReference>
<keyword evidence="1" id="KW-0732">Signal</keyword>
<feature type="chain" id="PRO_5040824470" evidence="1">
    <location>
        <begin position="23"/>
        <end position="283"/>
    </location>
</feature>
<proteinExistence type="predicted"/>
<keyword evidence="3" id="KW-1185">Reference proteome</keyword>
<evidence type="ECO:0000256" key="1">
    <source>
        <dbReference type="SAM" id="SignalP"/>
    </source>
</evidence>
<evidence type="ECO:0000313" key="3">
    <source>
        <dbReference type="Proteomes" id="UP001144323"/>
    </source>
</evidence>
<evidence type="ECO:0000313" key="2">
    <source>
        <dbReference type="EMBL" id="GLI93077.1"/>
    </source>
</evidence>
<protein>
    <submittedName>
        <fullName evidence="2">Uncharacterized protein</fullName>
    </submittedName>
</protein>
<sequence>MRWASACLFLCFCICADHPANAGAWVYPEGRGQLILTTLLAGARKAYGPDGRIVATPPYQKLEARAYVEHGLTDWLTFVGEGSAMRFSGAAAWSYDPLEALIAEAKAGLPLWLPPATATRYQGLGLGAAGLRLRLLDEGAYVVSAEASVRTASQAARRFLDMRQPPQADARLLMGRKFELFGLAGFLDTQLGFRSGGQNGNEFRLDLTAGLRPFERLLIMGQSFSAIAPRGARTGAITEQKFQLSAVFEATPSISVQIGRVAALGGVNAPAEQGIISAIWWRY</sequence>
<name>A0A9W6GU32_9HYPH</name>
<accession>A0A9W6GU32</accession>
<reference evidence="2" key="1">
    <citation type="journal article" date="2023" name="Int. J. Syst. Evol. Microbiol.">
        <title>Methylocystis iwaonis sp. nov., a type II methane-oxidizing bacterium from surface soil of a rice paddy field in Japan, and emended description of the genus Methylocystis (ex Whittenbury et al. 1970) Bowman et al. 1993.</title>
        <authorList>
            <person name="Kaise H."/>
            <person name="Sawadogo J.B."/>
            <person name="Alam M.S."/>
            <person name="Ueno C."/>
            <person name="Dianou D."/>
            <person name="Shinjo R."/>
            <person name="Asakawa S."/>
        </authorList>
    </citation>
    <scope>NUCLEOTIDE SEQUENCE</scope>
    <source>
        <strain evidence="2">LMG27198</strain>
    </source>
</reference>
<gene>
    <name evidence="2" type="ORF">LMG27198_20690</name>
</gene>
<dbReference type="AlphaFoldDB" id="A0A9W6GU32"/>
<organism evidence="2 3">
    <name type="scientific">Methylocystis echinoides</name>
    <dbReference type="NCBI Taxonomy" id="29468"/>
    <lineage>
        <taxon>Bacteria</taxon>
        <taxon>Pseudomonadati</taxon>
        <taxon>Pseudomonadota</taxon>
        <taxon>Alphaproteobacteria</taxon>
        <taxon>Hyphomicrobiales</taxon>
        <taxon>Methylocystaceae</taxon>
        <taxon>Methylocystis</taxon>
    </lineage>
</organism>
<dbReference type="EMBL" id="BSEC01000001">
    <property type="protein sequence ID" value="GLI93077.1"/>
    <property type="molecule type" value="Genomic_DNA"/>
</dbReference>